<protein>
    <submittedName>
        <fullName evidence="5">Squamosa promoter-binding-like protein 18</fullName>
    </submittedName>
</protein>
<dbReference type="SUPFAM" id="SSF103612">
    <property type="entry name" value="SBT domain"/>
    <property type="match status" value="1"/>
</dbReference>
<dbReference type="GO" id="GO:0003677">
    <property type="term" value="F:DNA binding"/>
    <property type="evidence" value="ECO:0007669"/>
    <property type="project" value="InterPro"/>
</dbReference>
<keyword evidence="3" id="KW-0862">Zinc</keyword>
<sequence length="205" mass="22833">MIYRADLTKCRDYHRRHKVCEAHSKTPVVVVAGREMCFCQQCSMITGSGFESVIKVDAALGRPRKEEGAKERGRIGNNTAVLVHPLDDAKVQEEDEAHTFFPWSYCIPASRISHSTVAAKRHHVLSTSAASHHLNTPAYVVCRIRGHKQEDPISAKDKASVMYVKDKEGWVLIHSTTISGSVGGQGRLDAILQTNWGYYVCIFIP</sequence>
<evidence type="ECO:0000256" key="4">
    <source>
        <dbReference type="PROSITE-ProRule" id="PRU00470"/>
    </source>
</evidence>
<dbReference type="GO" id="GO:0008270">
    <property type="term" value="F:zinc ion binding"/>
    <property type="evidence" value="ECO:0007669"/>
    <property type="project" value="UniProtKB-KW"/>
</dbReference>
<dbReference type="InterPro" id="IPR036893">
    <property type="entry name" value="SBP_sf"/>
</dbReference>
<evidence type="ECO:0000256" key="1">
    <source>
        <dbReference type="ARBA" id="ARBA00022723"/>
    </source>
</evidence>
<proteinExistence type="predicted"/>
<keyword evidence="2 4" id="KW-0863">Zinc-finger</keyword>
<organism evidence="5">
    <name type="scientific">Zea mays</name>
    <name type="common">Maize</name>
    <dbReference type="NCBI Taxonomy" id="4577"/>
    <lineage>
        <taxon>Eukaryota</taxon>
        <taxon>Viridiplantae</taxon>
        <taxon>Streptophyta</taxon>
        <taxon>Embryophyta</taxon>
        <taxon>Tracheophyta</taxon>
        <taxon>Spermatophyta</taxon>
        <taxon>Magnoliopsida</taxon>
        <taxon>Liliopsida</taxon>
        <taxon>Poales</taxon>
        <taxon>Poaceae</taxon>
        <taxon>PACMAD clade</taxon>
        <taxon>Panicoideae</taxon>
        <taxon>Andropogonodae</taxon>
        <taxon>Andropogoneae</taxon>
        <taxon>Tripsacinae</taxon>
        <taxon>Zea</taxon>
    </lineage>
</organism>
<name>A0A1D6I4K3_MAIZE</name>
<dbReference type="GO" id="GO:0005634">
    <property type="term" value="C:nucleus"/>
    <property type="evidence" value="ECO:0007669"/>
    <property type="project" value="InterPro"/>
</dbReference>
<dbReference type="InterPro" id="IPR044817">
    <property type="entry name" value="SBP-like"/>
</dbReference>
<dbReference type="PROSITE" id="PS51141">
    <property type="entry name" value="ZF_SBP"/>
    <property type="match status" value="1"/>
</dbReference>
<gene>
    <name evidence="5" type="ORF">ZEAMMB73_Zm00001d020534</name>
</gene>
<evidence type="ECO:0000256" key="3">
    <source>
        <dbReference type="ARBA" id="ARBA00022833"/>
    </source>
</evidence>
<dbReference type="InParanoid" id="A0A1D6I4K3"/>
<dbReference type="Pfam" id="PF03110">
    <property type="entry name" value="SBP"/>
    <property type="match status" value="1"/>
</dbReference>
<accession>A0A1D6I4K3</accession>
<dbReference type="PANTHER" id="PTHR31251:SF33">
    <property type="entry name" value="SQUAMOSA PROMOTER-BINDING-LIKE PROTEIN 16"/>
    <property type="match status" value="1"/>
</dbReference>
<dbReference type="Gene3D" id="4.10.1100.10">
    <property type="entry name" value="Transcription factor, SBP-box domain"/>
    <property type="match status" value="1"/>
</dbReference>
<evidence type="ECO:0000256" key="2">
    <source>
        <dbReference type="ARBA" id="ARBA00022771"/>
    </source>
</evidence>
<dbReference type="InterPro" id="IPR004333">
    <property type="entry name" value="SBP_dom"/>
</dbReference>
<dbReference type="EMBL" id="CM007650">
    <property type="protein sequence ID" value="ONM55070.1"/>
    <property type="molecule type" value="Genomic_DNA"/>
</dbReference>
<keyword evidence="1" id="KW-0479">Metal-binding</keyword>
<dbReference type="AlphaFoldDB" id="A0A1D6I4K3"/>
<reference evidence="5" key="1">
    <citation type="submission" date="2015-12" db="EMBL/GenBank/DDBJ databases">
        <title>Update maize B73 reference genome by single molecule sequencing technologies.</title>
        <authorList>
            <consortium name="Maize Genome Sequencing Project"/>
            <person name="Ware D."/>
        </authorList>
    </citation>
    <scope>NUCLEOTIDE SEQUENCE [LARGE SCALE GENOMIC DNA]</scope>
    <source>
        <tissue evidence="5">Seedling</tissue>
    </source>
</reference>
<evidence type="ECO:0000313" key="5">
    <source>
        <dbReference type="EMBL" id="ONM55070.1"/>
    </source>
</evidence>
<dbReference type="PANTHER" id="PTHR31251">
    <property type="entry name" value="SQUAMOSA PROMOTER-BINDING-LIKE PROTEIN 4"/>
    <property type="match status" value="1"/>
</dbReference>
<dbReference type="STRING" id="4577.A0A1D6I4K3"/>